<accession>A0A914GSK9</accession>
<reference evidence="3" key="1">
    <citation type="submission" date="2022-11" db="UniProtKB">
        <authorList>
            <consortium name="WormBaseParasite"/>
        </authorList>
    </citation>
    <scope>IDENTIFICATION</scope>
</reference>
<name>A0A914GSK9_GLORO</name>
<organism evidence="2 3">
    <name type="scientific">Globodera rostochiensis</name>
    <name type="common">Golden nematode worm</name>
    <name type="synonym">Heterodera rostochiensis</name>
    <dbReference type="NCBI Taxonomy" id="31243"/>
    <lineage>
        <taxon>Eukaryota</taxon>
        <taxon>Metazoa</taxon>
        <taxon>Ecdysozoa</taxon>
        <taxon>Nematoda</taxon>
        <taxon>Chromadorea</taxon>
        <taxon>Rhabditida</taxon>
        <taxon>Tylenchina</taxon>
        <taxon>Tylenchomorpha</taxon>
        <taxon>Tylenchoidea</taxon>
        <taxon>Heteroderidae</taxon>
        <taxon>Heteroderinae</taxon>
        <taxon>Globodera</taxon>
    </lineage>
</organism>
<feature type="transmembrane region" description="Helical" evidence="1">
    <location>
        <begin position="23"/>
        <end position="46"/>
    </location>
</feature>
<dbReference type="InterPro" id="IPR019425">
    <property type="entry name" value="7TM_GPCR_serpentine_rcpt_Srt"/>
</dbReference>
<dbReference type="AlphaFoldDB" id="A0A914GSK9"/>
<feature type="transmembrane region" description="Helical" evidence="1">
    <location>
        <begin position="67"/>
        <end position="85"/>
    </location>
</feature>
<dbReference type="Proteomes" id="UP000887572">
    <property type="component" value="Unplaced"/>
</dbReference>
<proteinExistence type="predicted"/>
<protein>
    <submittedName>
        <fullName evidence="3">Uncharacterized protein</fullName>
    </submittedName>
</protein>
<dbReference type="WBParaSite" id="Gr19_v10_g10003.t1">
    <property type="protein sequence ID" value="Gr19_v10_g10003.t1"/>
    <property type="gene ID" value="Gr19_v10_g10003"/>
</dbReference>
<evidence type="ECO:0000313" key="3">
    <source>
        <dbReference type="WBParaSite" id="Gr19_v10_g10003.t1"/>
    </source>
</evidence>
<evidence type="ECO:0000313" key="2">
    <source>
        <dbReference type="Proteomes" id="UP000887572"/>
    </source>
</evidence>
<sequence>MWHCDRIFGHHWGCVLYGTNIHLHLWCHCTCIATIIYLLFALIVHVKGRKVIAAGVANASLVNQRSIFIQVVLISCMNAIASAIYVSMNFVPLSEVLILAGQYVGLWLMNTKMHAHKSFFTLPDGATSIRTLETSRVTTTTTATKSIRTIMSQANRMHTHTQRLGSKSDEQIERVQMSDFIRTTLVNTCCKNK</sequence>
<feature type="transmembrane region" description="Helical" evidence="1">
    <location>
        <begin position="91"/>
        <end position="109"/>
    </location>
</feature>
<keyword evidence="1" id="KW-0472">Membrane</keyword>
<keyword evidence="2" id="KW-1185">Reference proteome</keyword>
<keyword evidence="1" id="KW-0812">Transmembrane</keyword>
<dbReference type="Pfam" id="PF10321">
    <property type="entry name" value="7TM_GPCR_Srt"/>
    <property type="match status" value="1"/>
</dbReference>
<keyword evidence="1" id="KW-1133">Transmembrane helix</keyword>
<evidence type="ECO:0000256" key="1">
    <source>
        <dbReference type="SAM" id="Phobius"/>
    </source>
</evidence>